<comment type="subcellular location">
    <subcellularLocation>
        <location evidence="1">Endoplasmic reticulum membrane</location>
        <topology evidence="1">Multi-pass membrane protein</topology>
    </subcellularLocation>
</comment>
<evidence type="ECO:0000256" key="8">
    <source>
        <dbReference type="ARBA" id="ARBA00045204"/>
    </source>
</evidence>
<keyword evidence="7 9" id="KW-0472">Membrane</keyword>
<keyword evidence="5" id="KW-0256">Endoplasmic reticulum</keyword>
<comment type="similarity">
    <text evidence="2">Belongs to the SPCS1 family.</text>
</comment>
<dbReference type="GO" id="GO:0045047">
    <property type="term" value="P:protein targeting to ER"/>
    <property type="evidence" value="ECO:0007669"/>
    <property type="project" value="TreeGrafter"/>
</dbReference>
<comment type="function">
    <text evidence="8">Component of the signal peptidase complex (SPC) which catalyzes the cleavage of N-terminal signal sequences from nascent proteins as they are translocated into the lumen of the endoplasmic reticulum. Dispensable for SPC enzymatic activity.</text>
</comment>
<feature type="transmembrane region" description="Helical" evidence="9">
    <location>
        <begin position="44"/>
        <end position="62"/>
    </location>
</feature>
<dbReference type="PANTHER" id="PTHR13202:SF0">
    <property type="entry name" value="SIGNAL PEPTIDASE COMPLEX SUBUNIT 1"/>
    <property type="match status" value="1"/>
</dbReference>
<dbReference type="GO" id="GO:0005787">
    <property type="term" value="C:signal peptidase complex"/>
    <property type="evidence" value="ECO:0007669"/>
    <property type="project" value="InterPro"/>
</dbReference>
<reference evidence="10 11" key="1">
    <citation type="submission" date="2019-04" db="EMBL/GenBank/DDBJ databases">
        <title>High contiguity whole genome sequence and gene annotation resource for two Venturia nashicola isolates.</title>
        <authorList>
            <person name="Prokchorchik M."/>
            <person name="Won K."/>
            <person name="Lee Y."/>
            <person name="Choi E.D."/>
            <person name="Segonzac C."/>
            <person name="Sohn K.H."/>
        </authorList>
    </citation>
    <scope>NUCLEOTIDE SEQUENCE [LARGE SCALE GENOMIC DNA]</scope>
    <source>
        <strain evidence="10 11">PRI2</strain>
    </source>
</reference>
<keyword evidence="4 9" id="KW-0812">Transmembrane</keyword>
<dbReference type="InterPro" id="IPR009542">
    <property type="entry name" value="Spc1/SPCS1"/>
</dbReference>
<accession>A0A4Z1NXL2</accession>
<evidence type="ECO:0000256" key="3">
    <source>
        <dbReference type="ARBA" id="ARBA00017059"/>
    </source>
</evidence>
<dbReference type="STRING" id="86259.A0A4Z1NXL2"/>
<dbReference type="PANTHER" id="PTHR13202">
    <property type="entry name" value="MICROSOMAL SIGNAL PEPTIDASE 12 KDA SUBUNIT"/>
    <property type="match status" value="1"/>
</dbReference>
<keyword evidence="11" id="KW-1185">Reference proteome</keyword>
<name>A0A4Z1NXL2_9PEZI</name>
<feature type="transmembrane region" description="Helical" evidence="9">
    <location>
        <begin position="69"/>
        <end position="91"/>
    </location>
</feature>
<sequence length="117" mass="13103">MDAILDPIRDFVEGQIVLLHQASKTIRPANTSQDFKGQALAEYLFTYSLSLVGVIAFIAGFYTSNVYNCLYVGGAGTAVVFLIVVPHWPFYNRNPVRWLPSRNYTGSVNVQVDRKDD</sequence>
<dbReference type="Pfam" id="PF06645">
    <property type="entry name" value="SPC12"/>
    <property type="match status" value="1"/>
</dbReference>
<dbReference type="Proteomes" id="UP000298493">
    <property type="component" value="Unassembled WGS sequence"/>
</dbReference>
<dbReference type="AlphaFoldDB" id="A0A4Z1NXL2"/>
<evidence type="ECO:0000313" key="10">
    <source>
        <dbReference type="EMBL" id="TID16174.1"/>
    </source>
</evidence>
<dbReference type="OrthoDB" id="263893at2759"/>
<evidence type="ECO:0000256" key="5">
    <source>
        <dbReference type="ARBA" id="ARBA00022824"/>
    </source>
</evidence>
<proteinExistence type="inferred from homology"/>
<comment type="caution">
    <text evidence="10">The sequence shown here is derived from an EMBL/GenBank/DDBJ whole genome shotgun (WGS) entry which is preliminary data.</text>
</comment>
<evidence type="ECO:0000256" key="6">
    <source>
        <dbReference type="ARBA" id="ARBA00022989"/>
    </source>
</evidence>
<evidence type="ECO:0000313" key="11">
    <source>
        <dbReference type="Proteomes" id="UP000298493"/>
    </source>
</evidence>
<evidence type="ECO:0000256" key="7">
    <source>
        <dbReference type="ARBA" id="ARBA00023136"/>
    </source>
</evidence>
<evidence type="ECO:0000256" key="4">
    <source>
        <dbReference type="ARBA" id="ARBA00022692"/>
    </source>
</evidence>
<gene>
    <name evidence="10" type="ORF">E6O75_ATG09232</name>
</gene>
<evidence type="ECO:0000256" key="9">
    <source>
        <dbReference type="SAM" id="Phobius"/>
    </source>
</evidence>
<organism evidence="10 11">
    <name type="scientific">Venturia nashicola</name>
    <dbReference type="NCBI Taxonomy" id="86259"/>
    <lineage>
        <taxon>Eukaryota</taxon>
        <taxon>Fungi</taxon>
        <taxon>Dikarya</taxon>
        <taxon>Ascomycota</taxon>
        <taxon>Pezizomycotina</taxon>
        <taxon>Dothideomycetes</taxon>
        <taxon>Pleosporomycetidae</taxon>
        <taxon>Venturiales</taxon>
        <taxon>Venturiaceae</taxon>
        <taxon>Venturia</taxon>
    </lineage>
</organism>
<keyword evidence="6 9" id="KW-1133">Transmembrane helix</keyword>
<protein>
    <recommendedName>
        <fullName evidence="3">Signal peptidase complex subunit 1</fullName>
    </recommendedName>
</protein>
<dbReference type="GO" id="GO:0006465">
    <property type="term" value="P:signal peptide processing"/>
    <property type="evidence" value="ECO:0007669"/>
    <property type="project" value="InterPro"/>
</dbReference>
<dbReference type="EMBL" id="SNSC02000019">
    <property type="protein sequence ID" value="TID16174.1"/>
    <property type="molecule type" value="Genomic_DNA"/>
</dbReference>
<evidence type="ECO:0000256" key="1">
    <source>
        <dbReference type="ARBA" id="ARBA00004477"/>
    </source>
</evidence>
<evidence type="ECO:0000256" key="2">
    <source>
        <dbReference type="ARBA" id="ARBA00005245"/>
    </source>
</evidence>